<organism evidence="1 2">
    <name type="scientific">Leptotrichia hofstadii F0254</name>
    <dbReference type="NCBI Taxonomy" id="634994"/>
    <lineage>
        <taxon>Bacteria</taxon>
        <taxon>Fusobacteriati</taxon>
        <taxon>Fusobacteriota</taxon>
        <taxon>Fusobacteriia</taxon>
        <taxon>Fusobacteriales</taxon>
        <taxon>Leptotrichiaceae</taxon>
        <taxon>Leptotrichia</taxon>
    </lineage>
</organism>
<dbReference type="Proteomes" id="UP000006233">
    <property type="component" value="Unassembled WGS sequence"/>
</dbReference>
<dbReference type="EMBL" id="ACVB02000032">
    <property type="protein sequence ID" value="EEX73170.1"/>
    <property type="molecule type" value="Genomic_DNA"/>
</dbReference>
<dbReference type="HOGENOM" id="CLU_2523499_0_0_0"/>
<name>C9N1Q2_9FUSO</name>
<proteinExistence type="predicted"/>
<evidence type="ECO:0000313" key="2">
    <source>
        <dbReference type="Proteomes" id="UP000006233"/>
    </source>
</evidence>
<gene>
    <name evidence="1" type="ORF">GCWU000323_02776</name>
</gene>
<evidence type="ECO:0000313" key="1">
    <source>
        <dbReference type="EMBL" id="EEX73170.1"/>
    </source>
</evidence>
<reference evidence="1 2" key="1">
    <citation type="submission" date="2009-09" db="EMBL/GenBank/DDBJ databases">
        <authorList>
            <person name="Weinstock G."/>
            <person name="Sodergren E."/>
            <person name="Clifton S."/>
            <person name="Fulton L."/>
            <person name="Fulton B."/>
            <person name="Courtney L."/>
            <person name="Fronick C."/>
            <person name="Harrison M."/>
            <person name="Strong C."/>
            <person name="Farmer C."/>
            <person name="Delahaunty K."/>
            <person name="Markovic C."/>
            <person name="Hall O."/>
            <person name="Minx P."/>
            <person name="Tomlinson C."/>
            <person name="Mitreva M."/>
            <person name="Nelson J."/>
            <person name="Hou S."/>
            <person name="Wollam A."/>
            <person name="Pepin K.H."/>
            <person name="Johnson M."/>
            <person name="Bhonagiri V."/>
            <person name="Nash W.E."/>
            <person name="Warren W."/>
            <person name="Chinwalla A."/>
            <person name="Mardis E.R."/>
            <person name="Wilson R.K."/>
        </authorList>
    </citation>
    <scope>NUCLEOTIDE SEQUENCE [LARGE SCALE GENOMIC DNA]</scope>
    <source>
        <strain evidence="1 2">F0254</strain>
    </source>
</reference>
<comment type="caution">
    <text evidence="1">The sequence shown here is derived from an EMBL/GenBank/DDBJ whole genome shotgun (WGS) entry which is preliminary data.</text>
</comment>
<accession>C9N1Q2</accession>
<dbReference type="AlphaFoldDB" id="C9N1Q2"/>
<sequence length="84" mass="9477">MPATLSAWHWHGLGSSPFARRYSGNRFYFPFLPLLRCFSSRAYRFHACPPGMQVFPFGNPGINDYVHLLPAYRSLSRPSSAAVA</sequence>
<protein>
    <submittedName>
        <fullName evidence="1">Uncharacterized protein</fullName>
    </submittedName>
</protein>